<proteinExistence type="predicted"/>
<evidence type="ECO:0000313" key="3">
    <source>
        <dbReference type="EMBL" id="KIM22048.1"/>
    </source>
</evidence>
<dbReference type="AlphaFoldDB" id="A0A0C2W6K0"/>
<feature type="domain" description="F-box" evidence="2">
    <location>
        <begin position="188"/>
        <end position="240"/>
    </location>
</feature>
<organism evidence="3 4">
    <name type="scientific">Serendipita vermifera MAFF 305830</name>
    <dbReference type="NCBI Taxonomy" id="933852"/>
    <lineage>
        <taxon>Eukaryota</taxon>
        <taxon>Fungi</taxon>
        <taxon>Dikarya</taxon>
        <taxon>Basidiomycota</taxon>
        <taxon>Agaricomycotina</taxon>
        <taxon>Agaricomycetes</taxon>
        <taxon>Sebacinales</taxon>
        <taxon>Serendipitaceae</taxon>
        <taxon>Serendipita</taxon>
    </lineage>
</organism>
<dbReference type="SUPFAM" id="SSF81383">
    <property type="entry name" value="F-box domain"/>
    <property type="match status" value="1"/>
</dbReference>
<accession>A0A0C2W6K0</accession>
<dbReference type="Gene3D" id="3.80.10.10">
    <property type="entry name" value="Ribonuclease Inhibitor"/>
    <property type="match status" value="1"/>
</dbReference>
<feature type="coiled-coil region" evidence="1">
    <location>
        <begin position="52"/>
        <end position="79"/>
    </location>
</feature>
<dbReference type="HOGENOM" id="CLU_022334_0_0_1"/>
<reference evidence="4" key="2">
    <citation type="submission" date="2015-01" db="EMBL/GenBank/DDBJ databases">
        <title>Evolutionary Origins and Diversification of the Mycorrhizal Mutualists.</title>
        <authorList>
            <consortium name="DOE Joint Genome Institute"/>
            <consortium name="Mycorrhizal Genomics Consortium"/>
            <person name="Kohler A."/>
            <person name="Kuo A."/>
            <person name="Nagy L.G."/>
            <person name="Floudas D."/>
            <person name="Copeland A."/>
            <person name="Barry K.W."/>
            <person name="Cichocki N."/>
            <person name="Veneault-Fourrey C."/>
            <person name="LaButti K."/>
            <person name="Lindquist E.A."/>
            <person name="Lipzen A."/>
            <person name="Lundell T."/>
            <person name="Morin E."/>
            <person name="Murat C."/>
            <person name="Riley R."/>
            <person name="Ohm R."/>
            <person name="Sun H."/>
            <person name="Tunlid A."/>
            <person name="Henrissat B."/>
            <person name="Grigoriev I.V."/>
            <person name="Hibbett D.S."/>
            <person name="Martin F."/>
        </authorList>
    </citation>
    <scope>NUCLEOTIDE SEQUENCE [LARGE SCALE GENOMIC DNA]</scope>
    <source>
        <strain evidence="4">MAFF 305830</strain>
    </source>
</reference>
<dbReference type="InterPro" id="IPR032675">
    <property type="entry name" value="LRR_dom_sf"/>
</dbReference>
<dbReference type="STRING" id="933852.A0A0C2W6K0"/>
<evidence type="ECO:0000256" key="1">
    <source>
        <dbReference type="SAM" id="Coils"/>
    </source>
</evidence>
<evidence type="ECO:0000259" key="2">
    <source>
        <dbReference type="Pfam" id="PF12937"/>
    </source>
</evidence>
<name>A0A0C2W6K0_SERVB</name>
<dbReference type="OrthoDB" id="3221235at2759"/>
<dbReference type="Proteomes" id="UP000054097">
    <property type="component" value="Unassembled WGS sequence"/>
</dbReference>
<evidence type="ECO:0000313" key="4">
    <source>
        <dbReference type="Proteomes" id="UP000054097"/>
    </source>
</evidence>
<dbReference type="InterPro" id="IPR001810">
    <property type="entry name" value="F-box_dom"/>
</dbReference>
<dbReference type="Gene3D" id="1.20.1280.50">
    <property type="match status" value="1"/>
</dbReference>
<reference evidence="3 4" key="1">
    <citation type="submission" date="2014-04" db="EMBL/GenBank/DDBJ databases">
        <authorList>
            <consortium name="DOE Joint Genome Institute"/>
            <person name="Kuo A."/>
            <person name="Zuccaro A."/>
            <person name="Kohler A."/>
            <person name="Nagy L.G."/>
            <person name="Floudas D."/>
            <person name="Copeland A."/>
            <person name="Barry K.W."/>
            <person name="Cichocki N."/>
            <person name="Veneault-Fourrey C."/>
            <person name="LaButti K."/>
            <person name="Lindquist E.A."/>
            <person name="Lipzen A."/>
            <person name="Lundell T."/>
            <person name="Morin E."/>
            <person name="Murat C."/>
            <person name="Sun H."/>
            <person name="Tunlid A."/>
            <person name="Henrissat B."/>
            <person name="Grigoriev I.V."/>
            <person name="Hibbett D.S."/>
            <person name="Martin F."/>
            <person name="Nordberg H.P."/>
            <person name="Cantor M.N."/>
            <person name="Hua S.X."/>
        </authorList>
    </citation>
    <scope>NUCLEOTIDE SEQUENCE [LARGE SCALE GENOMIC DNA]</scope>
    <source>
        <strain evidence="3 4">MAFF 305830</strain>
    </source>
</reference>
<sequence length="592" mass="66257">MLSITLKPLTPPGGMGRMRLLKIQAAQVLYLKIINERVASDKADIATSEAAITNIEQGIEQAQAALSTYKANLEAVQNGIKRVSELVETKEIEEEAAPELGYRNLLRRLNTLSSSGSSRELQLLINQKEDLEALILKIGSTVTSLKQDLHDWQIGLALSQRLLETHLAPVLGTQETLKSINDILSPIRRIPAEIWGHIFQLASDASRLASGKSSLPMVVSQVCSRWRAIALDLPRLWSRIEIPLVDWWPCHLKCHMDAQAKRVFRGPIEFIIPLQRIPDWETQAIASSKMGGLYIHEDPFLYASARYKPKLQQEYVGSSRRDLKNISSTSLCQPFSIHVYVTSDTRLDGTRPFSTPFREPQAFTVEGLTPHLCKNLKAIFRPFTSLRRLTLIDIWPEYPESITSINSFTKLTHLKIEIKELKSLDATPFLSSSLEELDIQYSHAEAFLELPREISLPRLHTLCTTLYEKSPFSKLRYPALKVLKLYAPMLAPSPRFSSSPSGGTTPLLLEQISFVNWNVASNPAPLKLLEVMSFGPTLELVFSRCFIDATSLLSLVKTNPKFTKVTLGQCTGIIQSECEVLKGIVGSLNVYA</sequence>
<protein>
    <recommendedName>
        <fullName evidence="2">F-box domain-containing protein</fullName>
    </recommendedName>
</protein>
<keyword evidence="4" id="KW-1185">Reference proteome</keyword>
<keyword evidence="1" id="KW-0175">Coiled coil</keyword>
<dbReference type="InterPro" id="IPR036047">
    <property type="entry name" value="F-box-like_dom_sf"/>
</dbReference>
<gene>
    <name evidence="3" type="ORF">M408DRAFT_294024</name>
</gene>
<dbReference type="EMBL" id="KN824365">
    <property type="protein sequence ID" value="KIM22048.1"/>
    <property type="molecule type" value="Genomic_DNA"/>
</dbReference>
<dbReference type="Pfam" id="PF12937">
    <property type="entry name" value="F-box-like"/>
    <property type="match status" value="1"/>
</dbReference>